<accession>A0A1S3J3T8</accession>
<dbReference type="KEGG" id="lak:106169941"/>
<evidence type="ECO:0000256" key="3">
    <source>
        <dbReference type="ARBA" id="ARBA00022679"/>
    </source>
</evidence>
<evidence type="ECO:0000256" key="4">
    <source>
        <dbReference type="RuleBase" id="RU003718"/>
    </source>
</evidence>
<keyword evidence="3 4" id="KW-0808">Transferase</keyword>
<name>A0A1S3J3T8_LINAN</name>
<dbReference type="PANTHER" id="PTHR48043">
    <property type="entry name" value="EG:EG0003.4 PROTEIN-RELATED"/>
    <property type="match status" value="1"/>
</dbReference>
<reference evidence="7 8" key="1">
    <citation type="submission" date="2025-04" db="UniProtKB">
        <authorList>
            <consortium name="RefSeq"/>
        </authorList>
    </citation>
    <scope>IDENTIFICATION</scope>
    <source>
        <tissue evidence="7 8">Gonads</tissue>
    </source>
</reference>
<dbReference type="EC" id="2.4.1.17" evidence="5"/>
<dbReference type="GO" id="GO:0016020">
    <property type="term" value="C:membrane"/>
    <property type="evidence" value="ECO:0007669"/>
    <property type="project" value="UniProtKB-SubCell"/>
</dbReference>
<dbReference type="Proteomes" id="UP000085678">
    <property type="component" value="Unplaced"/>
</dbReference>
<dbReference type="GeneID" id="106169941"/>
<evidence type="ECO:0000256" key="5">
    <source>
        <dbReference type="RuleBase" id="RU362059"/>
    </source>
</evidence>
<keyword evidence="6" id="KW-1185">Reference proteome</keyword>
<dbReference type="AlphaFoldDB" id="A0A1S3J3T8"/>
<dbReference type="PANTHER" id="PTHR48043:SF145">
    <property type="entry name" value="FI06409P-RELATED"/>
    <property type="match status" value="1"/>
</dbReference>
<evidence type="ECO:0000313" key="6">
    <source>
        <dbReference type="Proteomes" id="UP000085678"/>
    </source>
</evidence>
<feature type="transmembrane region" description="Helical" evidence="5">
    <location>
        <begin position="498"/>
        <end position="518"/>
    </location>
</feature>
<dbReference type="FunFam" id="3.40.50.2000:FF:000021">
    <property type="entry name" value="UDP-glucuronosyltransferase"/>
    <property type="match status" value="1"/>
</dbReference>
<gene>
    <name evidence="7 8" type="primary">LOC106169941</name>
</gene>
<dbReference type="InterPro" id="IPR050271">
    <property type="entry name" value="UDP-glycosyltransferase"/>
</dbReference>
<proteinExistence type="inferred from homology"/>
<keyword evidence="5" id="KW-0732">Signal</keyword>
<keyword evidence="2 4" id="KW-0328">Glycosyltransferase</keyword>
<feature type="signal peptide" evidence="5">
    <location>
        <begin position="1"/>
        <end position="18"/>
    </location>
</feature>
<protein>
    <recommendedName>
        <fullName evidence="5">UDP-glucuronosyltransferase</fullName>
        <ecNumber evidence="5">2.4.1.17</ecNumber>
    </recommendedName>
</protein>
<dbReference type="CDD" id="cd03784">
    <property type="entry name" value="GT1_Gtf-like"/>
    <property type="match status" value="1"/>
</dbReference>
<evidence type="ECO:0000256" key="2">
    <source>
        <dbReference type="ARBA" id="ARBA00022676"/>
    </source>
</evidence>
<comment type="subcellular location">
    <subcellularLocation>
        <location evidence="5">Membrane</location>
        <topology evidence="5">Single-pass membrane protein</topology>
    </subcellularLocation>
</comment>
<keyword evidence="5" id="KW-0812">Transmembrane</keyword>
<evidence type="ECO:0000313" key="8">
    <source>
        <dbReference type="RefSeq" id="XP_013405066.1"/>
    </source>
</evidence>
<feature type="chain" id="PRO_5014484748" description="UDP-glucuronosyltransferase" evidence="5">
    <location>
        <begin position="19"/>
        <end position="526"/>
    </location>
</feature>
<dbReference type="Pfam" id="PF00201">
    <property type="entry name" value="UDPGT"/>
    <property type="match status" value="1"/>
</dbReference>
<dbReference type="SUPFAM" id="SSF53756">
    <property type="entry name" value="UDP-Glycosyltransferase/glycogen phosphorylase"/>
    <property type="match status" value="1"/>
</dbReference>
<dbReference type="InterPro" id="IPR035595">
    <property type="entry name" value="UDP_glycos_trans_CS"/>
</dbReference>
<organism evidence="6 7">
    <name type="scientific">Lingula anatina</name>
    <name type="common">Brachiopod</name>
    <name type="synonym">Lingula unguis</name>
    <dbReference type="NCBI Taxonomy" id="7574"/>
    <lineage>
        <taxon>Eukaryota</taxon>
        <taxon>Metazoa</taxon>
        <taxon>Spiralia</taxon>
        <taxon>Lophotrochozoa</taxon>
        <taxon>Brachiopoda</taxon>
        <taxon>Linguliformea</taxon>
        <taxon>Lingulata</taxon>
        <taxon>Lingulida</taxon>
        <taxon>Linguloidea</taxon>
        <taxon>Lingulidae</taxon>
        <taxon>Lingula</taxon>
    </lineage>
</organism>
<dbReference type="GO" id="GO:0015020">
    <property type="term" value="F:glucuronosyltransferase activity"/>
    <property type="evidence" value="ECO:0007669"/>
    <property type="project" value="UniProtKB-EC"/>
</dbReference>
<evidence type="ECO:0000313" key="7">
    <source>
        <dbReference type="RefSeq" id="XP_013405065.1"/>
    </source>
</evidence>
<dbReference type="PROSITE" id="PS00375">
    <property type="entry name" value="UDPGT"/>
    <property type="match status" value="1"/>
</dbReference>
<dbReference type="RefSeq" id="XP_013405065.1">
    <property type="nucleotide sequence ID" value="XM_013549611.1"/>
</dbReference>
<sequence length="526" mass="60917">MAFLRVGLVFLLMYVAHTCSSAGKQKILIFPFSNVYNSRTMNLEKIAVMLRDHDFHVTMLVSHHYAPKRNIDGVNLIRYKMPELQINKGGVLDLSRSLYYIEKDVMPFFRQIDEMDFALCEVLLSSKDILNRLEEEEFDLFFFDFGNVGSGPILNEYLGIPSIAYSNFGFMETWTIFKQPTFFSYTPGIYSSFSDNMTFWERVQNTDMILDIESWASDRIDHIEKMKAKYLPNNNWPHAKHSFERVSLMIAANVNFAFDYPRPVMPHVIPISGLLWTPPKPLSNDFDNIVSAATYGVIVISFGTFVPTFNTEKAEILAKVFSKLSQTVIWRYQGVPPKSLGSNTHLVEWLPQNDLLAHPNTKLFITHCGVSSTWETLYHAVPVVAIPLLWDQHVHARKLKERARMGEIIKFGTLNAEELESIILKVLSDKSYKENAVKMSKLLQDTPMSGQEELLYWIKYVIRHNGTLHFHSHAAYNLNWYQYYLLDVIAYKAAARCLYYFVYLLPVVILWKVLKVLFIREKPKHA</sequence>
<evidence type="ECO:0000256" key="1">
    <source>
        <dbReference type="ARBA" id="ARBA00009995"/>
    </source>
</evidence>
<keyword evidence="5" id="KW-1133">Transmembrane helix</keyword>
<dbReference type="STRING" id="7574.A0A1S3J3T8"/>
<comment type="similarity">
    <text evidence="1 4">Belongs to the UDP-glycosyltransferase family.</text>
</comment>
<dbReference type="RefSeq" id="XP_013405066.1">
    <property type="nucleotide sequence ID" value="XM_013549612.1"/>
</dbReference>
<dbReference type="OrthoDB" id="5835829at2759"/>
<dbReference type="InterPro" id="IPR002213">
    <property type="entry name" value="UDP_glucos_trans"/>
</dbReference>
<keyword evidence="5" id="KW-0472">Membrane</keyword>
<comment type="catalytic activity">
    <reaction evidence="5">
        <text>glucuronate acceptor + UDP-alpha-D-glucuronate = acceptor beta-D-glucuronoside + UDP + H(+)</text>
        <dbReference type="Rhea" id="RHEA:21032"/>
        <dbReference type="ChEBI" id="CHEBI:15378"/>
        <dbReference type="ChEBI" id="CHEBI:58052"/>
        <dbReference type="ChEBI" id="CHEBI:58223"/>
        <dbReference type="ChEBI" id="CHEBI:132367"/>
        <dbReference type="ChEBI" id="CHEBI:132368"/>
        <dbReference type="EC" id="2.4.1.17"/>
    </reaction>
</comment>
<dbReference type="Gene3D" id="3.40.50.2000">
    <property type="entry name" value="Glycogen Phosphorylase B"/>
    <property type="match status" value="2"/>
</dbReference>